<dbReference type="NCBIfam" id="TIGR00801">
    <property type="entry name" value="ncs2"/>
    <property type="match status" value="1"/>
</dbReference>
<evidence type="ECO:0000313" key="9">
    <source>
        <dbReference type="EMBL" id="SSA36202.1"/>
    </source>
</evidence>
<dbReference type="RefSeq" id="WP_109688001.1">
    <property type="nucleotide sequence ID" value="NZ_QGDN01000001.1"/>
</dbReference>
<evidence type="ECO:0000256" key="7">
    <source>
        <dbReference type="ARBA" id="ARBA00023136"/>
    </source>
</evidence>
<feature type="transmembrane region" description="Helical" evidence="8">
    <location>
        <begin position="351"/>
        <end position="372"/>
    </location>
</feature>
<comment type="similarity">
    <text evidence="2">Belongs to the nucleobase:cation symporter-2 (NCS2) (TC 2.A.40) family.</text>
</comment>
<feature type="transmembrane region" description="Helical" evidence="8">
    <location>
        <begin position="53"/>
        <end position="77"/>
    </location>
</feature>
<dbReference type="AlphaFoldDB" id="A0A2Y9BUS4"/>
<evidence type="ECO:0000256" key="4">
    <source>
        <dbReference type="ARBA" id="ARBA00022475"/>
    </source>
</evidence>
<proteinExistence type="inferred from homology"/>
<dbReference type="InterPro" id="IPR017588">
    <property type="entry name" value="UacT-like"/>
</dbReference>
<reference evidence="10" key="1">
    <citation type="submission" date="2016-10" db="EMBL/GenBank/DDBJ databases">
        <authorList>
            <person name="Varghese N."/>
            <person name="Submissions S."/>
        </authorList>
    </citation>
    <scope>NUCLEOTIDE SEQUENCE [LARGE SCALE GENOMIC DNA]</scope>
    <source>
        <strain evidence="10">DSM 22951</strain>
    </source>
</reference>
<evidence type="ECO:0000256" key="5">
    <source>
        <dbReference type="ARBA" id="ARBA00022692"/>
    </source>
</evidence>
<accession>A0A2Y9BUS4</accession>
<keyword evidence="3" id="KW-0813">Transport</keyword>
<dbReference type="InterPro" id="IPR006043">
    <property type="entry name" value="NCS2"/>
</dbReference>
<feature type="transmembrane region" description="Helical" evidence="8">
    <location>
        <begin position="20"/>
        <end position="41"/>
    </location>
</feature>
<feature type="transmembrane region" description="Helical" evidence="8">
    <location>
        <begin position="140"/>
        <end position="163"/>
    </location>
</feature>
<dbReference type="PROSITE" id="PS01116">
    <property type="entry name" value="XANTH_URACIL_PERMASE"/>
    <property type="match status" value="1"/>
</dbReference>
<dbReference type="EMBL" id="UESZ01000001">
    <property type="protein sequence ID" value="SSA36202.1"/>
    <property type="molecule type" value="Genomic_DNA"/>
</dbReference>
<dbReference type="GO" id="GO:0042907">
    <property type="term" value="F:xanthine transmembrane transporter activity"/>
    <property type="evidence" value="ECO:0007669"/>
    <property type="project" value="TreeGrafter"/>
</dbReference>
<keyword evidence="6 8" id="KW-1133">Transmembrane helix</keyword>
<evidence type="ECO:0000256" key="2">
    <source>
        <dbReference type="ARBA" id="ARBA00008821"/>
    </source>
</evidence>
<dbReference type="NCBIfam" id="NF037981">
    <property type="entry name" value="NCS2_1"/>
    <property type="match status" value="1"/>
</dbReference>
<feature type="transmembrane region" description="Helical" evidence="8">
    <location>
        <begin position="298"/>
        <end position="319"/>
    </location>
</feature>
<dbReference type="OrthoDB" id="9805749at2"/>
<protein>
    <submittedName>
        <fullName evidence="9">Xanthine permease</fullName>
    </submittedName>
</protein>
<comment type="subcellular location">
    <subcellularLocation>
        <location evidence="1">Cell membrane</location>
        <topology evidence="1">Multi-pass membrane protein</topology>
    </subcellularLocation>
</comment>
<feature type="transmembrane region" description="Helical" evidence="8">
    <location>
        <begin position="412"/>
        <end position="435"/>
    </location>
</feature>
<gene>
    <name evidence="9" type="ORF">SAMN04489750_3587</name>
</gene>
<dbReference type="Pfam" id="PF00860">
    <property type="entry name" value="Xan_ur_permease"/>
    <property type="match status" value="1"/>
</dbReference>
<keyword evidence="5 8" id="KW-0812">Transmembrane</keyword>
<evidence type="ECO:0000256" key="3">
    <source>
        <dbReference type="ARBA" id="ARBA00022448"/>
    </source>
</evidence>
<organism evidence="9 10">
    <name type="scientific">Branchiibius hedensis</name>
    <dbReference type="NCBI Taxonomy" id="672460"/>
    <lineage>
        <taxon>Bacteria</taxon>
        <taxon>Bacillati</taxon>
        <taxon>Actinomycetota</taxon>
        <taxon>Actinomycetes</taxon>
        <taxon>Micrococcales</taxon>
        <taxon>Dermacoccaceae</taxon>
        <taxon>Branchiibius</taxon>
    </lineage>
</organism>
<evidence type="ECO:0000256" key="1">
    <source>
        <dbReference type="ARBA" id="ARBA00004651"/>
    </source>
</evidence>
<evidence type="ECO:0000313" key="10">
    <source>
        <dbReference type="Proteomes" id="UP000250028"/>
    </source>
</evidence>
<feature type="transmembrane region" description="Helical" evidence="8">
    <location>
        <begin position="326"/>
        <end position="345"/>
    </location>
</feature>
<evidence type="ECO:0000256" key="8">
    <source>
        <dbReference type="SAM" id="Phobius"/>
    </source>
</evidence>
<dbReference type="InterPro" id="IPR006042">
    <property type="entry name" value="Xan_ur_permease"/>
</dbReference>
<keyword evidence="7 8" id="KW-0472">Membrane</keyword>
<feature type="transmembrane region" description="Helical" evidence="8">
    <location>
        <begin position="175"/>
        <end position="194"/>
    </location>
</feature>
<name>A0A2Y9BUS4_9MICO</name>
<feature type="transmembrane region" description="Helical" evidence="8">
    <location>
        <begin position="384"/>
        <end position="406"/>
    </location>
</feature>
<dbReference type="NCBIfam" id="TIGR03173">
    <property type="entry name" value="pbuX"/>
    <property type="match status" value="1"/>
</dbReference>
<dbReference type="Proteomes" id="UP000250028">
    <property type="component" value="Unassembled WGS sequence"/>
</dbReference>
<sequence>MTTVDTVRPEDEKLGWLPSLGYGVQHILAMFGGVIAVPLIIGGAAGLSGAEKGLLVSCALLISGLATLLQTLGVPYFGAQLPLVQGISFASVSTLLTIVLGKGGGHAGMQAAFGAILIAGLIGLVIAPFFSMVVKLFPPVVTGSIITIIGLSLMPVAAGWITGQATINGKPNPDFASVGNILLAGFTLLVILVLMKVAVLSRTAILLGLVIGTIAAFIVGKGSTDSIKGTSAFAFPSLFHFGAPTFQVGAIVSMTVVILVIMVETTADIIAVAEVVGTKVDSKRVANGLRADMVSTTVAPVFNSFPATAFAQNVGLVAISGIKSRFAVALGGGVLVVLGLSPFLAGVVNMIPQPVLGGAGIVLFGTVAASGIRSLSKVDYQGNNNLVIVATSLGFGLIPVVSSGFFENFPSWVDTIFGSGISACAIMAVLLNLFFNWFQPDEPESPSGLSEAPPLLVTDDELETLDRGGSL</sequence>
<dbReference type="PANTHER" id="PTHR42810:SF4">
    <property type="entry name" value="URIC ACID TRANSPORTER UACT"/>
    <property type="match status" value="1"/>
</dbReference>
<dbReference type="GO" id="GO:0005886">
    <property type="term" value="C:plasma membrane"/>
    <property type="evidence" value="ECO:0007669"/>
    <property type="project" value="UniProtKB-SubCell"/>
</dbReference>
<feature type="transmembrane region" description="Helical" evidence="8">
    <location>
        <begin position="200"/>
        <end position="220"/>
    </location>
</feature>
<feature type="transmembrane region" description="Helical" evidence="8">
    <location>
        <begin position="112"/>
        <end position="134"/>
    </location>
</feature>
<dbReference type="PANTHER" id="PTHR42810">
    <property type="entry name" value="PURINE PERMEASE C1399.01C-RELATED"/>
    <property type="match status" value="1"/>
</dbReference>
<keyword evidence="4" id="KW-1003">Cell membrane</keyword>
<feature type="transmembrane region" description="Helical" evidence="8">
    <location>
        <begin position="241"/>
        <end position="263"/>
    </location>
</feature>
<evidence type="ECO:0000256" key="6">
    <source>
        <dbReference type="ARBA" id="ARBA00022989"/>
    </source>
</evidence>
<keyword evidence="10" id="KW-1185">Reference proteome</keyword>